<feature type="domain" description="Cyanobacterial aminoacyl-tRNA synthetase CAAD" evidence="3">
    <location>
        <begin position="61"/>
        <end position="144"/>
    </location>
</feature>
<evidence type="ECO:0000256" key="1">
    <source>
        <dbReference type="ARBA" id="ARBA00004141"/>
    </source>
</evidence>
<dbReference type="PANTHER" id="PTHR33222">
    <property type="match status" value="1"/>
</dbReference>
<keyword evidence="2" id="KW-1133">Transmembrane helix</keyword>
<evidence type="ECO:0000313" key="4">
    <source>
        <dbReference type="EMBL" id="THU51108.1"/>
    </source>
</evidence>
<evidence type="ECO:0000313" key="5">
    <source>
        <dbReference type="Proteomes" id="UP000317650"/>
    </source>
</evidence>
<keyword evidence="2" id="KW-0812">Transmembrane</keyword>
<accession>A0A4S8IR29</accession>
<evidence type="ECO:0000256" key="2">
    <source>
        <dbReference type="SAM" id="Phobius"/>
    </source>
</evidence>
<dbReference type="EMBL" id="PYDT01000009">
    <property type="protein sequence ID" value="THU51108.1"/>
    <property type="molecule type" value="Genomic_DNA"/>
</dbReference>
<comment type="subcellular location">
    <subcellularLocation>
        <location evidence="1">Membrane</location>
        <topology evidence="1">Multi-pass membrane protein</topology>
    </subcellularLocation>
</comment>
<feature type="transmembrane region" description="Helical" evidence="2">
    <location>
        <begin position="73"/>
        <end position="93"/>
    </location>
</feature>
<evidence type="ECO:0000259" key="3">
    <source>
        <dbReference type="Pfam" id="PF14159"/>
    </source>
</evidence>
<dbReference type="Proteomes" id="UP000317650">
    <property type="component" value="Chromosome 6"/>
</dbReference>
<sequence length="145" mass="15826">MAFASAVTPPSLFLVPSKPIVTNPRKFPVSAVTGGRRCLSVVVKAIGDSSDTSSDASIVKDVQNAWSNSEDRIAFVGLGFAAIVAVWASSNLIEAVDKLPLFPSVFEFIGILFSWWFIYRYLLFKPDREELSKIIKNAISTVLGK</sequence>
<protein>
    <recommendedName>
        <fullName evidence="3">Cyanobacterial aminoacyl-tRNA synthetase CAAD domain-containing protein</fullName>
    </recommendedName>
</protein>
<dbReference type="STRING" id="52838.A0A4S8IR29"/>
<name>A0A4S8IR29_MUSBA</name>
<keyword evidence="5" id="KW-1185">Reference proteome</keyword>
<dbReference type="InterPro" id="IPR033344">
    <property type="entry name" value="CURT1"/>
</dbReference>
<comment type="caution">
    <text evidence="4">The sequence shown here is derived from an EMBL/GenBank/DDBJ whole genome shotgun (WGS) entry which is preliminary data.</text>
</comment>
<dbReference type="PANTHER" id="PTHR33222:SF3">
    <property type="entry name" value="PROTEIN CURVATURE THYLAKOID 1C, CHLOROPLASTIC"/>
    <property type="match status" value="1"/>
</dbReference>
<dbReference type="InterPro" id="IPR025564">
    <property type="entry name" value="CAAD_dom"/>
</dbReference>
<dbReference type="GO" id="GO:0009535">
    <property type="term" value="C:chloroplast thylakoid membrane"/>
    <property type="evidence" value="ECO:0007669"/>
    <property type="project" value="TreeGrafter"/>
</dbReference>
<keyword evidence="2" id="KW-0472">Membrane</keyword>
<dbReference type="Pfam" id="PF14159">
    <property type="entry name" value="CAAD"/>
    <property type="match status" value="1"/>
</dbReference>
<dbReference type="AlphaFoldDB" id="A0A4S8IR29"/>
<gene>
    <name evidence="4" type="ORF">C4D60_Mb06t27560</name>
</gene>
<feature type="transmembrane region" description="Helical" evidence="2">
    <location>
        <begin position="105"/>
        <end position="123"/>
    </location>
</feature>
<organism evidence="4 5">
    <name type="scientific">Musa balbisiana</name>
    <name type="common">Banana</name>
    <dbReference type="NCBI Taxonomy" id="52838"/>
    <lineage>
        <taxon>Eukaryota</taxon>
        <taxon>Viridiplantae</taxon>
        <taxon>Streptophyta</taxon>
        <taxon>Embryophyta</taxon>
        <taxon>Tracheophyta</taxon>
        <taxon>Spermatophyta</taxon>
        <taxon>Magnoliopsida</taxon>
        <taxon>Liliopsida</taxon>
        <taxon>Zingiberales</taxon>
        <taxon>Musaceae</taxon>
        <taxon>Musa</taxon>
    </lineage>
</organism>
<reference evidence="4 5" key="1">
    <citation type="journal article" date="2019" name="Nat. Plants">
        <title>Genome sequencing of Musa balbisiana reveals subgenome evolution and function divergence in polyploid bananas.</title>
        <authorList>
            <person name="Yao X."/>
        </authorList>
    </citation>
    <scope>NUCLEOTIDE SEQUENCE [LARGE SCALE GENOMIC DNA]</scope>
    <source>
        <strain evidence="5">cv. DH-PKW</strain>
        <tissue evidence="4">Leaves</tissue>
    </source>
</reference>
<proteinExistence type="predicted"/>